<dbReference type="AlphaFoldDB" id="A0A839UQ57"/>
<feature type="domain" description="Pseudouridine synthase RsuA/RluA-like" evidence="2">
    <location>
        <begin position="14"/>
        <end position="155"/>
    </location>
</feature>
<dbReference type="GO" id="GO:0160151">
    <property type="term" value="F:tRNA pseudouridine(32) synthase activity"/>
    <property type="evidence" value="ECO:0007669"/>
    <property type="project" value="UniProtKB-EC"/>
</dbReference>
<accession>A0A839UQ57</accession>
<proteinExistence type="inferred from homology"/>
<dbReference type="RefSeq" id="WP_343048980.1">
    <property type="nucleotide sequence ID" value="NZ_JACHXZ010000002.1"/>
</dbReference>
<dbReference type="InterPro" id="IPR006145">
    <property type="entry name" value="PsdUridine_synth_RsuA/RluA"/>
</dbReference>
<dbReference type="PROSITE" id="PS01129">
    <property type="entry name" value="PSI_RLU"/>
    <property type="match status" value="1"/>
</dbReference>
<gene>
    <name evidence="3" type="ORF">FHS30_001793</name>
</gene>
<dbReference type="Pfam" id="PF00849">
    <property type="entry name" value="PseudoU_synth_2"/>
    <property type="match status" value="1"/>
</dbReference>
<evidence type="ECO:0000313" key="4">
    <source>
        <dbReference type="Proteomes" id="UP000559987"/>
    </source>
</evidence>
<comment type="similarity">
    <text evidence="1">Belongs to the pseudouridine synthase RluA family.</text>
</comment>
<name>A0A839UQ57_9GAMM</name>
<dbReference type="InterPro" id="IPR020103">
    <property type="entry name" value="PsdUridine_synth_cat_dom_sf"/>
</dbReference>
<evidence type="ECO:0000313" key="3">
    <source>
        <dbReference type="EMBL" id="MBB3168609.1"/>
    </source>
</evidence>
<dbReference type="PANTHER" id="PTHR21600">
    <property type="entry name" value="MITOCHONDRIAL RNA PSEUDOURIDINE SYNTHASE"/>
    <property type="match status" value="1"/>
</dbReference>
<dbReference type="GO" id="GO:0000455">
    <property type="term" value="P:enzyme-directed rRNA pseudouridine synthesis"/>
    <property type="evidence" value="ECO:0007669"/>
    <property type="project" value="TreeGrafter"/>
</dbReference>
<dbReference type="EC" id="5.4.99.28" evidence="3"/>
<comment type="caution">
    <text evidence="3">The sequence shown here is derived from an EMBL/GenBank/DDBJ whole genome shotgun (WGS) entry which is preliminary data.</text>
</comment>
<dbReference type="InterPro" id="IPR050188">
    <property type="entry name" value="RluA_PseudoU_synthase"/>
</dbReference>
<dbReference type="GO" id="GO:0160142">
    <property type="term" value="F:23S rRNA pseudouridine(746) synthase activity"/>
    <property type="evidence" value="ECO:0007669"/>
    <property type="project" value="UniProtKB-EC"/>
</dbReference>
<dbReference type="EC" id="5.4.99.29" evidence="3"/>
<sequence length="237" mass="26003">MNDGFSWIAQAPEFVVVNKMPGCDFHSSPAQPGLVVQVSEALGQRLWPVHRLDKMTSGLVLLARSEAAARIFGELFAARTMEKFYLAIGVGKPKKKQGLVAGDMVRSRRSCWKLSPSVNNPAITQFFSQGLGEKQRLYLLKPHTGKTHQLRVALKSLGVAIVGDPLYGGAMEGDAALARGHLHAYQMGFYAFDQHWQFSAQPSGGLFDREATQQLLRDHFHAPAALPWPALPASLVQ</sequence>
<dbReference type="CDD" id="cd02869">
    <property type="entry name" value="PseudoU_synth_RluA_like"/>
    <property type="match status" value="1"/>
</dbReference>
<organism evidence="3 4">
    <name type="scientific">Simiduia aestuariiviva</name>
    <dbReference type="NCBI Taxonomy" id="1510459"/>
    <lineage>
        <taxon>Bacteria</taxon>
        <taxon>Pseudomonadati</taxon>
        <taxon>Pseudomonadota</taxon>
        <taxon>Gammaproteobacteria</taxon>
        <taxon>Cellvibrionales</taxon>
        <taxon>Cellvibrionaceae</taxon>
        <taxon>Simiduia</taxon>
    </lineage>
</organism>
<protein>
    <submittedName>
        <fullName evidence="3">tRNA pseudouridine32 synthase/23S rRNA pseudouridine746 synthase</fullName>
        <ecNumber evidence="3">5.4.99.28</ecNumber>
        <ecNumber evidence="3">5.4.99.29</ecNumber>
    </submittedName>
</protein>
<evidence type="ECO:0000259" key="2">
    <source>
        <dbReference type="Pfam" id="PF00849"/>
    </source>
</evidence>
<evidence type="ECO:0000256" key="1">
    <source>
        <dbReference type="ARBA" id="ARBA00010876"/>
    </source>
</evidence>
<dbReference type="InterPro" id="IPR006224">
    <property type="entry name" value="PsdUridine_synth_RluA-like_CS"/>
</dbReference>
<keyword evidence="4" id="KW-1185">Reference proteome</keyword>
<reference evidence="3 4" key="1">
    <citation type="submission" date="2020-08" db="EMBL/GenBank/DDBJ databases">
        <title>Genomic Encyclopedia of Type Strains, Phase III (KMG-III): the genomes of soil and plant-associated and newly described type strains.</title>
        <authorList>
            <person name="Whitman W."/>
        </authorList>
    </citation>
    <scope>NUCLEOTIDE SEQUENCE [LARGE SCALE GENOMIC DNA]</scope>
    <source>
        <strain evidence="3 4">CECT 8571</strain>
    </source>
</reference>
<dbReference type="Gene3D" id="3.30.2350.10">
    <property type="entry name" value="Pseudouridine synthase"/>
    <property type="match status" value="1"/>
</dbReference>
<dbReference type="PANTHER" id="PTHR21600:SF87">
    <property type="entry name" value="RNA PSEUDOURIDYLATE SYNTHASE DOMAIN-CONTAINING PROTEIN 1"/>
    <property type="match status" value="1"/>
</dbReference>
<dbReference type="EMBL" id="JACHXZ010000002">
    <property type="protein sequence ID" value="MBB3168609.1"/>
    <property type="molecule type" value="Genomic_DNA"/>
</dbReference>
<dbReference type="SUPFAM" id="SSF55120">
    <property type="entry name" value="Pseudouridine synthase"/>
    <property type="match status" value="1"/>
</dbReference>
<dbReference type="GO" id="GO:0003723">
    <property type="term" value="F:RNA binding"/>
    <property type="evidence" value="ECO:0007669"/>
    <property type="project" value="InterPro"/>
</dbReference>
<dbReference type="Proteomes" id="UP000559987">
    <property type="component" value="Unassembled WGS sequence"/>
</dbReference>
<keyword evidence="3" id="KW-0413">Isomerase</keyword>